<evidence type="ECO:0000259" key="1">
    <source>
        <dbReference type="Pfam" id="PF13614"/>
    </source>
</evidence>
<proteinExistence type="predicted"/>
<keyword evidence="3" id="KW-1185">Reference proteome</keyword>
<dbReference type="SUPFAM" id="SSF52540">
    <property type="entry name" value="P-loop containing nucleoside triphosphate hydrolases"/>
    <property type="match status" value="1"/>
</dbReference>
<dbReference type="Proteomes" id="UP000018291">
    <property type="component" value="Unassembled WGS sequence"/>
</dbReference>
<dbReference type="EMBL" id="CANL01000003">
    <property type="protein sequence ID" value="CCM62416.1"/>
    <property type="molecule type" value="Genomic_DNA"/>
</dbReference>
<dbReference type="OrthoDB" id="345269at2"/>
<dbReference type="STRING" id="1229780.BN381_110082"/>
<name>R4YZF6_9ACTN</name>
<dbReference type="HOGENOM" id="CLU_037612_1_1_11"/>
<evidence type="ECO:0000313" key="2">
    <source>
        <dbReference type="EMBL" id="CCM62416.1"/>
    </source>
</evidence>
<dbReference type="CDD" id="cd02042">
    <property type="entry name" value="ParAB_family"/>
    <property type="match status" value="1"/>
</dbReference>
<dbReference type="Gene3D" id="3.40.50.300">
    <property type="entry name" value="P-loop containing nucleotide triphosphate hydrolases"/>
    <property type="match status" value="1"/>
</dbReference>
<feature type="domain" description="AAA" evidence="1">
    <location>
        <begin position="18"/>
        <end position="191"/>
    </location>
</feature>
<dbReference type="InterPro" id="IPR050678">
    <property type="entry name" value="DNA_Partitioning_ATPase"/>
</dbReference>
<dbReference type="eggNOG" id="COG1192">
    <property type="taxonomic scope" value="Bacteria"/>
</dbReference>
<comment type="caution">
    <text evidence="2">The sequence shown here is derived from an EMBL/GenBank/DDBJ whole genome shotgun (WGS) entry which is preliminary data.</text>
</comment>
<dbReference type="InterPro" id="IPR027417">
    <property type="entry name" value="P-loop_NTPase"/>
</dbReference>
<dbReference type="InterPro" id="IPR025669">
    <property type="entry name" value="AAA_dom"/>
</dbReference>
<reference evidence="2 3" key="1">
    <citation type="journal article" date="2013" name="ISME J.">
        <title>Metabolic model for the filamentous 'Candidatus Microthrix parvicella' based on genomic and metagenomic analyses.</title>
        <authorList>
            <person name="Jon McIlroy S."/>
            <person name="Kristiansen R."/>
            <person name="Albertsen M."/>
            <person name="Michael Karst S."/>
            <person name="Rossetti S."/>
            <person name="Lund Nielsen J."/>
            <person name="Tandoi V."/>
            <person name="James Seviour R."/>
            <person name="Nielsen P.H."/>
        </authorList>
    </citation>
    <scope>NUCLEOTIDE SEQUENCE [LARGE SCALE GENOMIC DNA]</scope>
    <source>
        <strain evidence="2 3">RN1</strain>
    </source>
</reference>
<dbReference type="PANTHER" id="PTHR13696">
    <property type="entry name" value="P-LOOP CONTAINING NUCLEOSIDE TRIPHOSPHATE HYDROLASE"/>
    <property type="match status" value="1"/>
</dbReference>
<evidence type="ECO:0000313" key="3">
    <source>
        <dbReference type="Proteomes" id="UP000018291"/>
    </source>
</evidence>
<dbReference type="AlphaFoldDB" id="R4YZF6"/>
<sequence>MATKRDRTTPSGRPSYSLAVVNQKGGVGKTSVVLGLAMAARRAGRKALVIDLDPQGSATWCLGVDADDDYWTSADVLERPSVTTAHNALVTSGWGEGVDVVAASASLVREDGGDPLSRVTSLVPVVAELATGYDLTLVDCAPSLGAITHAALGAVHGALAVAEPSALSRRGLGQLRSTIETVNAKANPDLQLMGVLLNRVPARSAEAGRQRDALIDDVGKQAMLSPELPQRVIMNEAMSSRRPLDDVGARGRDLVDRFDRLYTNLMRRLG</sequence>
<dbReference type="Pfam" id="PF13614">
    <property type="entry name" value="AAA_31"/>
    <property type="match status" value="1"/>
</dbReference>
<protein>
    <submittedName>
        <fullName evidence="2">Putative plasmid partitioning protein</fullName>
    </submittedName>
</protein>
<dbReference type="RefSeq" id="WP_012223806.1">
    <property type="nucleotide sequence ID" value="NZ_HG422565.1"/>
</dbReference>
<gene>
    <name evidence="2" type="ORF">BN381_110082</name>
</gene>
<dbReference type="PANTHER" id="PTHR13696:SF99">
    <property type="entry name" value="COBYRINIC ACID AC-DIAMIDE SYNTHASE"/>
    <property type="match status" value="1"/>
</dbReference>
<organism evidence="2 3">
    <name type="scientific">Candidatus Neomicrothrix parvicella RN1</name>
    <dbReference type="NCBI Taxonomy" id="1229780"/>
    <lineage>
        <taxon>Bacteria</taxon>
        <taxon>Bacillati</taxon>
        <taxon>Actinomycetota</taxon>
        <taxon>Acidimicrobiia</taxon>
        <taxon>Acidimicrobiales</taxon>
        <taxon>Microthrixaceae</taxon>
        <taxon>Candidatus Neomicrothrix</taxon>
    </lineage>
</organism>
<accession>R4YZF6</accession>